<dbReference type="OrthoDB" id="291007at2759"/>
<dbReference type="Pfam" id="PF01400">
    <property type="entry name" value="Astacin"/>
    <property type="match status" value="1"/>
</dbReference>
<dbReference type="InterPro" id="IPR001506">
    <property type="entry name" value="Peptidase_M12A"/>
</dbReference>
<comment type="cofactor">
    <cofactor evidence="1 2">
        <name>Zn(2+)</name>
        <dbReference type="ChEBI" id="CHEBI:29105"/>
    </cofactor>
    <text evidence="1 2">Binds 1 zinc ion per subunit.</text>
</comment>
<dbReference type="GO" id="GO:0006508">
    <property type="term" value="P:proteolysis"/>
    <property type="evidence" value="ECO:0007669"/>
    <property type="project" value="UniProtKB-KW"/>
</dbReference>
<evidence type="ECO:0000259" key="3">
    <source>
        <dbReference type="PROSITE" id="PS51864"/>
    </source>
</evidence>
<feature type="domain" description="Peptidase M12A" evidence="3">
    <location>
        <begin position="34"/>
        <end position="217"/>
    </location>
</feature>
<dbReference type="SUPFAM" id="SSF55486">
    <property type="entry name" value="Metalloproteases ('zincins'), catalytic domain"/>
    <property type="match status" value="1"/>
</dbReference>
<dbReference type="Gene3D" id="3.40.390.10">
    <property type="entry name" value="Collagenase (Catalytic Domain)"/>
    <property type="match status" value="1"/>
</dbReference>
<proteinExistence type="predicted"/>
<dbReference type="EMBL" id="SRLO01006876">
    <property type="protein sequence ID" value="TNN28468.1"/>
    <property type="molecule type" value="Genomic_DNA"/>
</dbReference>
<dbReference type="AlphaFoldDB" id="A0A4Z2EI99"/>
<dbReference type="InterPro" id="IPR024079">
    <property type="entry name" value="MetalloPept_cat_dom_sf"/>
</dbReference>
<evidence type="ECO:0000256" key="1">
    <source>
        <dbReference type="PROSITE-ProRule" id="PRU01211"/>
    </source>
</evidence>
<evidence type="ECO:0000256" key="2">
    <source>
        <dbReference type="RuleBase" id="RU361183"/>
    </source>
</evidence>
<comment type="caution">
    <text evidence="4">The sequence shown here is derived from an EMBL/GenBank/DDBJ whole genome shotgun (WGS) entry which is preliminary data.</text>
</comment>
<sequence>MYIDDSFCHLLVELEDDASIKEGDILTSMQEDRNAVQTIWAGGIMPYYISDALANRKDGILAAFKMISDVSCIRFVPHTTEFNFINFEDSKGCASFVGCQGGEQPLYYASKCKVGNLCHELIHALGLHHEHTREDRDEHITVQWESIVEGKKSNFKVQQGNTLNLPYDIDSIMHYGPYFFSEDGGKTVVPKQSGADMGQRTHLSDLDIKRLNKLYHC</sequence>
<dbReference type="Proteomes" id="UP000314294">
    <property type="component" value="Unassembled WGS sequence"/>
</dbReference>
<accession>A0A4Z2EI99</accession>
<comment type="caution">
    <text evidence="1">Lacks conserved residue(s) required for the propagation of feature annotation.</text>
</comment>
<evidence type="ECO:0000313" key="4">
    <source>
        <dbReference type="EMBL" id="TNN28468.1"/>
    </source>
</evidence>
<keyword evidence="1 2" id="KW-0482">Metalloprotease</keyword>
<dbReference type="InterPro" id="IPR006026">
    <property type="entry name" value="Peptidase_Metallo"/>
</dbReference>
<dbReference type="PANTHER" id="PTHR10127">
    <property type="entry name" value="DISCOIDIN, CUB, EGF, LAMININ , AND ZINC METALLOPROTEASE DOMAIN CONTAINING"/>
    <property type="match status" value="1"/>
</dbReference>
<reference evidence="4 5" key="1">
    <citation type="submission" date="2019-03" db="EMBL/GenBank/DDBJ databases">
        <title>First draft genome of Liparis tanakae, snailfish: a comprehensive survey of snailfish specific genes.</title>
        <authorList>
            <person name="Kim W."/>
            <person name="Song I."/>
            <person name="Jeong J.-H."/>
            <person name="Kim D."/>
            <person name="Kim S."/>
            <person name="Ryu S."/>
            <person name="Song J.Y."/>
            <person name="Lee S.K."/>
        </authorList>
    </citation>
    <scope>NUCLEOTIDE SEQUENCE [LARGE SCALE GENOMIC DNA]</scope>
    <source>
        <tissue evidence="4">Muscle</tissue>
    </source>
</reference>
<dbReference type="InterPro" id="IPR034035">
    <property type="entry name" value="Astacin-like_dom"/>
</dbReference>
<feature type="binding site" evidence="1">
    <location>
        <position position="119"/>
    </location>
    <ligand>
        <name>Zn(2+)</name>
        <dbReference type="ChEBI" id="CHEBI:29105"/>
        <note>catalytic</note>
    </ligand>
</feature>
<keyword evidence="1 2" id="KW-0378">Hydrolase</keyword>
<gene>
    <name evidence="4" type="primary">nas-4_2</name>
    <name evidence="4" type="ORF">EYF80_061384</name>
</gene>
<dbReference type="SMART" id="SM00235">
    <property type="entry name" value="ZnMc"/>
    <property type="match status" value="1"/>
</dbReference>
<keyword evidence="1 2" id="KW-0479">Metal-binding</keyword>
<feature type="active site" evidence="1">
    <location>
        <position position="120"/>
    </location>
</feature>
<keyword evidence="1 2" id="KW-0645">Protease</keyword>
<feature type="binding site" evidence="1">
    <location>
        <position position="129"/>
    </location>
    <ligand>
        <name>Zn(2+)</name>
        <dbReference type="ChEBI" id="CHEBI:29105"/>
        <note>catalytic</note>
    </ligand>
</feature>
<dbReference type="CDD" id="cd04280">
    <property type="entry name" value="ZnMc_astacin_like"/>
    <property type="match status" value="1"/>
</dbReference>
<dbReference type="PRINTS" id="PR00480">
    <property type="entry name" value="ASTACIN"/>
</dbReference>
<evidence type="ECO:0000313" key="5">
    <source>
        <dbReference type="Proteomes" id="UP000314294"/>
    </source>
</evidence>
<organism evidence="4 5">
    <name type="scientific">Liparis tanakae</name>
    <name type="common">Tanaka's snailfish</name>
    <dbReference type="NCBI Taxonomy" id="230148"/>
    <lineage>
        <taxon>Eukaryota</taxon>
        <taxon>Metazoa</taxon>
        <taxon>Chordata</taxon>
        <taxon>Craniata</taxon>
        <taxon>Vertebrata</taxon>
        <taxon>Euteleostomi</taxon>
        <taxon>Actinopterygii</taxon>
        <taxon>Neopterygii</taxon>
        <taxon>Teleostei</taxon>
        <taxon>Neoteleostei</taxon>
        <taxon>Acanthomorphata</taxon>
        <taxon>Eupercaria</taxon>
        <taxon>Perciformes</taxon>
        <taxon>Cottioidei</taxon>
        <taxon>Cottales</taxon>
        <taxon>Liparidae</taxon>
        <taxon>Liparis</taxon>
    </lineage>
</organism>
<dbReference type="EC" id="3.4.24.-" evidence="2"/>
<dbReference type="GO" id="GO:0008270">
    <property type="term" value="F:zinc ion binding"/>
    <property type="evidence" value="ECO:0007669"/>
    <property type="project" value="UniProtKB-UniRule"/>
</dbReference>
<feature type="binding site" evidence="1">
    <location>
        <position position="123"/>
    </location>
    <ligand>
        <name>Zn(2+)</name>
        <dbReference type="ChEBI" id="CHEBI:29105"/>
        <note>catalytic</note>
    </ligand>
</feature>
<dbReference type="PANTHER" id="PTHR10127:SF870">
    <property type="entry name" value="METALLOENDOPEPTIDASE"/>
    <property type="match status" value="1"/>
</dbReference>
<dbReference type="GO" id="GO:0004222">
    <property type="term" value="F:metalloendopeptidase activity"/>
    <property type="evidence" value="ECO:0007669"/>
    <property type="project" value="UniProtKB-UniRule"/>
</dbReference>
<dbReference type="PROSITE" id="PS51864">
    <property type="entry name" value="ASTACIN"/>
    <property type="match status" value="1"/>
</dbReference>
<name>A0A4Z2EI99_9TELE</name>
<keyword evidence="5" id="KW-1185">Reference proteome</keyword>
<keyword evidence="1 2" id="KW-0862">Zinc</keyword>
<protein>
    <recommendedName>
        <fullName evidence="2">Metalloendopeptidase</fullName>
        <ecNumber evidence="2">3.4.24.-</ecNumber>
    </recommendedName>
</protein>